<dbReference type="EMBL" id="JABDYC010000002">
    <property type="protein sequence ID" value="MBX5023043.1"/>
    <property type="molecule type" value="Genomic_DNA"/>
</dbReference>
<name>A0A9Q3QWU8_9HYPH</name>
<evidence type="ECO:0000313" key="1">
    <source>
        <dbReference type="EMBL" id="MBX5023043.1"/>
    </source>
</evidence>
<accession>A0A9Q3QWU8</accession>
<evidence type="ECO:0000313" key="2">
    <source>
        <dbReference type="Proteomes" id="UP000749740"/>
    </source>
</evidence>
<gene>
    <name evidence="1" type="ORF">HJB63_10710</name>
</gene>
<protein>
    <submittedName>
        <fullName evidence="1">Uncharacterized protein</fullName>
    </submittedName>
</protein>
<reference evidence="1" key="1">
    <citation type="submission" date="2020-04" db="EMBL/GenBank/DDBJ databases">
        <title>Global-level population genomics: horizontal gene transfer, symbiosis and evolution in Rhizobia.</title>
        <authorList>
            <person name="Gai Y."/>
        </authorList>
    </citation>
    <scope>NUCLEOTIDE SEQUENCE</scope>
    <source>
        <strain evidence="1">BLR57</strain>
    </source>
</reference>
<comment type="caution">
    <text evidence="1">The sequence shown here is derived from an EMBL/GenBank/DDBJ whole genome shotgun (WGS) entry which is preliminary data.</text>
</comment>
<sequence>MQEQFIDLDRYNLAVASLEAISRTFEPAAPDDLRTRIVEVLGGLGIWPIDCLREVTTARLAA</sequence>
<proteinExistence type="predicted"/>
<dbReference type="RefSeq" id="WP_221133573.1">
    <property type="nucleotide sequence ID" value="NZ_JABDYA010000003.1"/>
</dbReference>
<dbReference type="Proteomes" id="UP000749740">
    <property type="component" value="Unassembled WGS sequence"/>
</dbReference>
<organism evidence="1 2">
    <name type="scientific">Rhizobium lentis</name>
    <dbReference type="NCBI Taxonomy" id="1138194"/>
    <lineage>
        <taxon>Bacteria</taxon>
        <taxon>Pseudomonadati</taxon>
        <taxon>Pseudomonadota</taxon>
        <taxon>Alphaproteobacteria</taxon>
        <taxon>Hyphomicrobiales</taxon>
        <taxon>Rhizobiaceae</taxon>
        <taxon>Rhizobium/Agrobacterium group</taxon>
        <taxon>Rhizobium</taxon>
    </lineage>
</organism>
<dbReference type="AlphaFoldDB" id="A0A9Q3QWU8"/>